<evidence type="ECO:0000313" key="3">
    <source>
        <dbReference type="Proteomes" id="UP000076083"/>
    </source>
</evidence>
<dbReference type="EMBL" id="CP015225">
    <property type="protein sequence ID" value="AMZ71403.1"/>
    <property type="molecule type" value="Genomic_DNA"/>
</dbReference>
<dbReference type="Pfam" id="PF14348">
    <property type="entry name" value="DtrJ-like"/>
    <property type="match status" value="1"/>
</dbReference>
<feature type="transmembrane region" description="Helical" evidence="1">
    <location>
        <begin position="223"/>
        <end position="242"/>
    </location>
</feature>
<keyword evidence="1" id="KW-0472">Membrane</keyword>
<gene>
    <name evidence="2" type="ORF">TK06_09975</name>
</gene>
<feature type="transmembrane region" description="Helical" evidence="1">
    <location>
        <begin position="20"/>
        <end position="52"/>
    </location>
</feature>
<dbReference type="InterPro" id="IPR022266">
    <property type="entry name" value="DtrJ-like"/>
</dbReference>
<dbReference type="Proteomes" id="UP000076083">
    <property type="component" value="Chromosome"/>
</dbReference>
<keyword evidence="1" id="KW-0812">Transmembrane</keyword>
<evidence type="ECO:0000256" key="1">
    <source>
        <dbReference type="SAM" id="Phobius"/>
    </source>
</evidence>
<accession>A0A165Z597</accession>
<proteinExistence type="predicted"/>
<dbReference type="NCBIfam" id="TIGR03747">
    <property type="entry name" value="conj_TIGR03747"/>
    <property type="match status" value="1"/>
</dbReference>
<name>A0A165Z597_PSEFL</name>
<dbReference type="RefSeq" id="WP_063321926.1">
    <property type="nucleotide sequence ID" value="NZ_CP015225.1"/>
</dbReference>
<keyword evidence="1" id="KW-1133">Transmembrane helix</keyword>
<feature type="transmembrane region" description="Helical" evidence="1">
    <location>
        <begin position="142"/>
        <end position="175"/>
    </location>
</feature>
<evidence type="ECO:0000313" key="2">
    <source>
        <dbReference type="EMBL" id="AMZ71403.1"/>
    </source>
</evidence>
<reference evidence="3" key="1">
    <citation type="submission" date="2016-04" db="EMBL/GenBank/DDBJ databases">
        <authorList>
            <person name="Ray J."/>
            <person name="Price M."/>
            <person name="Deutschbauer A."/>
        </authorList>
    </citation>
    <scope>NUCLEOTIDE SEQUENCE [LARGE SCALE GENOMIC DNA]</scope>
    <source>
        <strain evidence="3">FW300-N2E2</strain>
    </source>
</reference>
<sequence>MSEPSSTAQRQQRQQRGFVFGLITLPFRFVAVLFGSLLLNIVIECIGMYAFWPEDGWRHARQMFEYELGQLSSDFKRSVLVQEPGRSANAIVQLVYEGVLIKTGIIRSLKETSEGAARAHAEATHQPHYYIALLYMHLENNLIAAAFCVLVFVVRLMVLFLSVPLLFMAAFIGLVDGLVQRDIRRFGAGRESGYVYHRAKACVMPLLTWPWVVYLALPVSLNAAWILLPGAILLAITLSLAASRFKKYL</sequence>
<feature type="transmembrane region" description="Helical" evidence="1">
    <location>
        <begin position="195"/>
        <end position="217"/>
    </location>
</feature>
<protein>
    <submittedName>
        <fullName evidence="2">Integrating conjugative element membrane protein</fullName>
    </submittedName>
</protein>
<dbReference type="AlphaFoldDB" id="A0A165Z597"/>
<organism evidence="2 3">
    <name type="scientific">Pseudomonas fluorescens</name>
    <dbReference type="NCBI Taxonomy" id="294"/>
    <lineage>
        <taxon>Bacteria</taxon>
        <taxon>Pseudomonadati</taxon>
        <taxon>Pseudomonadota</taxon>
        <taxon>Gammaproteobacteria</taxon>
        <taxon>Pseudomonadales</taxon>
        <taxon>Pseudomonadaceae</taxon>
        <taxon>Pseudomonas</taxon>
    </lineage>
</organism>
<reference evidence="2 3" key="2">
    <citation type="journal article" date="2018" name="Nature">
        <title>Mutant phenotypes for thousands of bacterial genes of unknown function.</title>
        <authorList>
            <person name="Price M.N."/>
            <person name="Wetmore K.M."/>
            <person name="Waters R.J."/>
            <person name="Callaghan M."/>
            <person name="Ray J."/>
            <person name="Liu H."/>
            <person name="Kuehl J.V."/>
            <person name="Melnyk R.A."/>
            <person name="Lamson J.S."/>
            <person name="Suh Y."/>
            <person name="Carlson H.K."/>
            <person name="Esquivel Z."/>
            <person name="Sadeeshkumar H."/>
            <person name="Chakraborty R."/>
            <person name="Zane G.M."/>
            <person name="Rubin B.E."/>
            <person name="Wall J.D."/>
            <person name="Visel A."/>
            <person name="Bristow J."/>
            <person name="Blow M.J."/>
            <person name="Arkin A.P."/>
            <person name="Deutschbauer A.M."/>
        </authorList>
    </citation>
    <scope>NUCLEOTIDE SEQUENCE [LARGE SCALE GENOMIC DNA]</scope>
    <source>
        <strain evidence="2 3">FW300-N2E2</strain>
    </source>
</reference>